<evidence type="ECO:0000256" key="2">
    <source>
        <dbReference type="SAM" id="Phobius"/>
    </source>
</evidence>
<accession>A0A1F7YX48</accession>
<evidence type="ECO:0008006" key="5">
    <source>
        <dbReference type="Google" id="ProtNLM"/>
    </source>
</evidence>
<feature type="region of interest" description="Disordered" evidence="1">
    <location>
        <begin position="1"/>
        <end position="28"/>
    </location>
</feature>
<dbReference type="Pfam" id="PF11369">
    <property type="entry name" value="DUF3160"/>
    <property type="match status" value="1"/>
</dbReference>
<keyword evidence="2" id="KW-0812">Transmembrane</keyword>
<reference evidence="3 4" key="1">
    <citation type="journal article" date="2016" name="Nat. Commun.">
        <title>Thousands of microbial genomes shed light on interconnected biogeochemical processes in an aquifer system.</title>
        <authorList>
            <person name="Anantharaman K."/>
            <person name="Brown C.T."/>
            <person name="Hug L.A."/>
            <person name="Sharon I."/>
            <person name="Castelle C.J."/>
            <person name="Probst A.J."/>
            <person name="Thomas B.C."/>
            <person name="Singh A."/>
            <person name="Wilkins M.J."/>
            <person name="Karaoz U."/>
            <person name="Brodie E.L."/>
            <person name="Williams K.H."/>
            <person name="Hubbard S.S."/>
            <person name="Banfield J.F."/>
        </authorList>
    </citation>
    <scope>NUCLEOTIDE SEQUENCE [LARGE SCALE GENOMIC DNA]</scope>
</reference>
<organism evidence="3 4">
    <name type="scientific">Candidatus Woesebacteria bacterium RIFCSPHIGHO2_01_FULL_44_21</name>
    <dbReference type="NCBI Taxonomy" id="1802503"/>
    <lineage>
        <taxon>Bacteria</taxon>
        <taxon>Candidatus Woeseibacteriota</taxon>
    </lineage>
</organism>
<proteinExistence type="predicted"/>
<protein>
    <recommendedName>
        <fullName evidence="5">DUF3160 domain-containing protein</fullName>
    </recommendedName>
</protein>
<dbReference type="SMART" id="SM01325">
    <property type="entry name" value="DUF3160"/>
    <property type="match status" value="1"/>
</dbReference>
<evidence type="ECO:0000313" key="4">
    <source>
        <dbReference type="Proteomes" id="UP000178870"/>
    </source>
</evidence>
<dbReference type="EMBL" id="MGGP01000020">
    <property type="protein sequence ID" value="OGM31861.1"/>
    <property type="molecule type" value="Genomic_DNA"/>
</dbReference>
<evidence type="ECO:0000313" key="3">
    <source>
        <dbReference type="EMBL" id="OGM31861.1"/>
    </source>
</evidence>
<dbReference type="Proteomes" id="UP000178870">
    <property type="component" value="Unassembled WGS sequence"/>
</dbReference>
<evidence type="ECO:0000256" key="1">
    <source>
        <dbReference type="SAM" id="MobiDB-lite"/>
    </source>
</evidence>
<name>A0A1F7YX48_9BACT</name>
<dbReference type="AlphaFoldDB" id="A0A1F7YX48"/>
<comment type="caution">
    <text evidence="3">The sequence shown here is derived from an EMBL/GenBank/DDBJ whole genome shotgun (WGS) entry which is preliminary data.</text>
</comment>
<dbReference type="InterPro" id="IPR022601">
    <property type="entry name" value="DUF3160"/>
</dbReference>
<keyword evidence="2" id="KW-1133">Transmembrane helix</keyword>
<sequence>MQGATPEPQMNATPPTTPSEIPVTPTTTNKQPFVKLNKKIIILAIVLLLFTISVGVGAFVLRNNYKNPTSDSALKEEQEFTTGFNIKENFAFAQYTEVPSTVIPSLESYTLKSSELTNLSAVEEVRGKTFTQGELTRLETDGFFVKPLPAPKTDSNDIIDGRYGGRTDDMIDLYDEIGGEASILERKPENAIFVTSDLLLHVYHLLISRSFKEIEQKELYPRLHGLTKALFEKTAETSGNQLDSKIKESNERLTAYFLVPLAILDAGQTKSTAYFNQEEQVQFDQADENADSRENIFKKLATYSNQVSPEVYKLAEAELKLVLSAESPATSPLFGKFKEGPEDYTQYKPRSYYSTSSLLRTYFRSLMWYGRQGFYVKNIDSTRDAVLMTYLMNSTQVEGKPALQIWEEIYAPTVFFVGQSDDLTFYNYLSLAKEVWGDNFTTNSISDETKISTFQQKAHELEGPKILSEIIIFDPTNTPSKSELLQSTKSFRFMGQRFIPDSYIFSTLTQGQEKPDQETGQSLPSTPTGLMAMSVFGSKKADDLLAGWVSQNAPSSDKVINKFITKLKQEFSGLDLAIWTQNIYWAWIYNFLPLFEEHNEGYPMFMRSALWANKSLQSVFGSWTELRHDTILYAKQSYAEMGGGPPEGEIPPVPKGYVEPNLAFLTRLIALNNMTKEGLDSRKLLLEGYKAKYELFTNTLEFFKSFAEKELANTTISDEDYEKLRKIDGTLGNIVWPIGGDLMTERDARVALIADVHTDALKNQILYEAIGYPSLIYVAIKDNGGTRLTRGITYSYYEFTEPLGGRLTDETWQARIYEGLEPEKVPPQPQWTNELLSQ</sequence>
<feature type="transmembrane region" description="Helical" evidence="2">
    <location>
        <begin position="40"/>
        <end position="61"/>
    </location>
</feature>
<gene>
    <name evidence="3" type="ORF">A2803_01080</name>
</gene>
<keyword evidence="2" id="KW-0472">Membrane</keyword>